<keyword evidence="3" id="KW-1185">Reference proteome</keyword>
<dbReference type="Gene3D" id="2.60.40.2470">
    <property type="entry name" value="SoxY domain"/>
    <property type="match status" value="1"/>
</dbReference>
<dbReference type="EMBL" id="PGTO01000020">
    <property type="protein sequence ID" value="RAU20579.1"/>
    <property type="molecule type" value="Genomic_DNA"/>
</dbReference>
<dbReference type="OrthoDB" id="9804570at2"/>
<accession>A0A364NU10</accession>
<name>A0A364NU10_9PROT</name>
<gene>
    <name evidence="2" type="primary">soxY</name>
    <name evidence="2" type="ORF">CU669_17715</name>
</gene>
<dbReference type="InterPro" id="IPR016568">
    <property type="entry name" value="Sulphur_oxidation_SoxY"/>
</dbReference>
<evidence type="ECO:0000259" key="1">
    <source>
        <dbReference type="Pfam" id="PF13501"/>
    </source>
</evidence>
<dbReference type="PROSITE" id="PS51257">
    <property type="entry name" value="PROKAR_LIPOPROTEIN"/>
    <property type="match status" value="1"/>
</dbReference>
<dbReference type="PIRSF" id="PIRSF010312">
    <property type="entry name" value="Sulphur_oxidation_SoxY"/>
    <property type="match status" value="1"/>
</dbReference>
<organism evidence="2 3">
    <name type="scientific">Paramagnetospirillum kuznetsovii</name>
    <dbReference type="NCBI Taxonomy" id="2053833"/>
    <lineage>
        <taxon>Bacteria</taxon>
        <taxon>Pseudomonadati</taxon>
        <taxon>Pseudomonadota</taxon>
        <taxon>Alphaproteobacteria</taxon>
        <taxon>Rhodospirillales</taxon>
        <taxon>Magnetospirillaceae</taxon>
        <taxon>Paramagnetospirillum</taxon>
    </lineage>
</organism>
<dbReference type="InterPro" id="IPR038162">
    <property type="entry name" value="SoxY_sf"/>
</dbReference>
<dbReference type="Proteomes" id="UP000251075">
    <property type="component" value="Unassembled WGS sequence"/>
</dbReference>
<proteinExistence type="predicted"/>
<evidence type="ECO:0000313" key="2">
    <source>
        <dbReference type="EMBL" id="RAU20579.1"/>
    </source>
</evidence>
<dbReference type="RefSeq" id="WP_112146929.1">
    <property type="nucleotide sequence ID" value="NZ_PGTO01000020.1"/>
</dbReference>
<feature type="domain" description="Ig-like SoxY" evidence="1">
    <location>
        <begin position="42"/>
        <end position="151"/>
    </location>
</feature>
<comment type="caution">
    <text evidence="2">The sequence shown here is derived from an EMBL/GenBank/DDBJ whole genome shotgun (WGS) entry which is preliminary data.</text>
</comment>
<sequence>MVKPESGLNRRQAMVAMGGAACVGVLPNLAWATPAEAEAAVKALIGSTATTEGRVQLKLPQIAENGATVQLRVLVDSPMTAADHVKAIHILAEGNPLPGVASFHFTARSGKADVSTRIRLGKTQNVHAVAVMSNGSVWRAKEEVKVTVGGC</sequence>
<dbReference type="NCBIfam" id="TIGR04488">
    <property type="entry name" value="SoxY_true_GGCGG"/>
    <property type="match status" value="1"/>
</dbReference>
<dbReference type="AlphaFoldDB" id="A0A364NU10"/>
<reference evidence="2 3" key="1">
    <citation type="submission" date="2017-11" db="EMBL/GenBank/DDBJ databases">
        <title>Draft genome sequence of magnetotactic bacterium Magnetospirillum kuznetsovii LBB-42.</title>
        <authorList>
            <person name="Grouzdev D.S."/>
            <person name="Rysina M.S."/>
            <person name="Baslerov R.V."/>
            <person name="Koziaeva V."/>
        </authorList>
    </citation>
    <scope>NUCLEOTIDE SEQUENCE [LARGE SCALE GENOMIC DNA]</scope>
    <source>
        <strain evidence="2 3">LBB-42</strain>
    </source>
</reference>
<dbReference type="InterPro" id="IPR006311">
    <property type="entry name" value="TAT_signal"/>
</dbReference>
<protein>
    <submittedName>
        <fullName evidence="2">Thiosulfate oxidation carrier protein SoxY</fullName>
    </submittedName>
</protein>
<dbReference type="Pfam" id="PF13501">
    <property type="entry name" value="SoxY"/>
    <property type="match status" value="1"/>
</dbReference>
<evidence type="ECO:0000313" key="3">
    <source>
        <dbReference type="Proteomes" id="UP000251075"/>
    </source>
</evidence>
<dbReference type="InterPro" id="IPR032711">
    <property type="entry name" value="SoxY"/>
</dbReference>
<dbReference type="PROSITE" id="PS51318">
    <property type="entry name" value="TAT"/>
    <property type="match status" value="1"/>
</dbReference>